<sequence length="99" mass="11140">MSCIRNCALEGEDHSETENCRGRYSTTMNRCSECSWRSCAIVVMNRVFNGILRTGQFLEAWKRGKIITITNAFGKLLSRWKGPSKSGEHSAYHLAVSHG</sequence>
<organism evidence="1 2">
    <name type="scientific">Eumeta variegata</name>
    <name type="common">Bagworm moth</name>
    <name type="synonym">Eumeta japonica</name>
    <dbReference type="NCBI Taxonomy" id="151549"/>
    <lineage>
        <taxon>Eukaryota</taxon>
        <taxon>Metazoa</taxon>
        <taxon>Ecdysozoa</taxon>
        <taxon>Arthropoda</taxon>
        <taxon>Hexapoda</taxon>
        <taxon>Insecta</taxon>
        <taxon>Pterygota</taxon>
        <taxon>Neoptera</taxon>
        <taxon>Endopterygota</taxon>
        <taxon>Lepidoptera</taxon>
        <taxon>Glossata</taxon>
        <taxon>Ditrysia</taxon>
        <taxon>Tineoidea</taxon>
        <taxon>Psychidae</taxon>
        <taxon>Oiketicinae</taxon>
        <taxon>Eumeta</taxon>
    </lineage>
</organism>
<gene>
    <name evidence="1" type="ORF">EVAR_58943_1</name>
</gene>
<dbReference type="OrthoDB" id="412981at2759"/>
<protein>
    <submittedName>
        <fullName evidence="1">Uncharacterized protein</fullName>
    </submittedName>
</protein>
<comment type="caution">
    <text evidence="1">The sequence shown here is derived from an EMBL/GenBank/DDBJ whole genome shotgun (WGS) entry which is preliminary data.</text>
</comment>
<dbReference type="EMBL" id="BGZK01001218">
    <property type="protein sequence ID" value="GBP74677.1"/>
    <property type="molecule type" value="Genomic_DNA"/>
</dbReference>
<dbReference type="Proteomes" id="UP000299102">
    <property type="component" value="Unassembled WGS sequence"/>
</dbReference>
<dbReference type="AlphaFoldDB" id="A0A4C1YJW1"/>
<evidence type="ECO:0000313" key="1">
    <source>
        <dbReference type="EMBL" id="GBP74677.1"/>
    </source>
</evidence>
<proteinExistence type="predicted"/>
<evidence type="ECO:0000313" key="2">
    <source>
        <dbReference type="Proteomes" id="UP000299102"/>
    </source>
</evidence>
<reference evidence="1 2" key="1">
    <citation type="journal article" date="2019" name="Commun. Biol.">
        <title>The bagworm genome reveals a unique fibroin gene that provides high tensile strength.</title>
        <authorList>
            <person name="Kono N."/>
            <person name="Nakamura H."/>
            <person name="Ohtoshi R."/>
            <person name="Tomita M."/>
            <person name="Numata K."/>
            <person name="Arakawa K."/>
        </authorList>
    </citation>
    <scope>NUCLEOTIDE SEQUENCE [LARGE SCALE GENOMIC DNA]</scope>
</reference>
<accession>A0A4C1YJW1</accession>
<keyword evidence="2" id="KW-1185">Reference proteome</keyword>
<name>A0A4C1YJW1_EUMVA</name>